<name>A0AA38Y5Z2_9EURO</name>
<reference evidence="8" key="1">
    <citation type="submission" date="2022-10" db="EMBL/GenBank/DDBJ databases">
        <title>Culturing micro-colonial fungi from biological soil crusts in the Mojave desert and describing Neophaeococcomyces mojavensis, and introducing the new genera and species Taxawa tesnikishii.</title>
        <authorList>
            <person name="Kurbessoian T."/>
            <person name="Stajich J.E."/>
        </authorList>
    </citation>
    <scope>NUCLEOTIDE SEQUENCE</scope>
    <source>
        <strain evidence="8">TK_35</strain>
    </source>
</reference>
<dbReference type="InterPro" id="IPR011701">
    <property type="entry name" value="MFS"/>
</dbReference>
<dbReference type="SUPFAM" id="SSF103473">
    <property type="entry name" value="MFS general substrate transporter"/>
    <property type="match status" value="1"/>
</dbReference>
<dbReference type="Gene3D" id="1.20.1250.20">
    <property type="entry name" value="MFS general substrate transporter like domains"/>
    <property type="match status" value="1"/>
</dbReference>
<evidence type="ECO:0000256" key="5">
    <source>
        <dbReference type="SAM" id="MobiDB-lite"/>
    </source>
</evidence>
<gene>
    <name evidence="8" type="ORF">H2204_005960</name>
</gene>
<evidence type="ECO:0000256" key="4">
    <source>
        <dbReference type="ARBA" id="ARBA00023136"/>
    </source>
</evidence>
<dbReference type="CDD" id="cd17323">
    <property type="entry name" value="MFS_Tpo1_MDR_like"/>
    <property type="match status" value="1"/>
</dbReference>
<dbReference type="Proteomes" id="UP001172681">
    <property type="component" value="Unassembled WGS sequence"/>
</dbReference>
<evidence type="ECO:0000259" key="7">
    <source>
        <dbReference type="PROSITE" id="PS50850"/>
    </source>
</evidence>
<feature type="compositionally biased region" description="Basic and acidic residues" evidence="5">
    <location>
        <begin position="1"/>
        <end position="11"/>
    </location>
</feature>
<sequence>MNENSRSDMPERNLQSLSRRSTIDLEKNQGTIPATEADTKRAYLVKWDPDDPENPKNWNPWYRAWLCFQMALLAFVGSFGSSIISPSQPFLATHLDVSLETSVLVVSLFVLGYAFGPMVFAPLGEAFGRKISMLPALFVLGIFSIGTAVSHNAASLFITRFFGGLFASAPVSNVSAAVGDLYDAKERGIPMALIALCVVGGPCVAPIVGAAITINPHMGWRWTEYIQAIFTFSVVALCSFALPETYHPVLLQRKAQRLRTETGNPSYWHPHETEKVDRNTIFTKYIFRPGRMLFTESMVTCIAAYASFVYGLLFFQLESFPIVFGLKRGYSTIVSTLPFLGLFAGVVFALIINIANQKFYAKALARNNGRAVPEARLPPMLVGGVFFSAGLFWFGWTADPKYSWALPSVAAGFIGAGFNITFQQCLNYLADTYGPLAASAMAANTFLRSLLAFGLPLAARPLFLNLGVAPGSSLLGGISCVALPVPLLLMKYGRQLREKSKYTPKPD</sequence>
<feature type="region of interest" description="Disordered" evidence="5">
    <location>
        <begin position="1"/>
        <end position="20"/>
    </location>
</feature>
<dbReference type="AlphaFoldDB" id="A0AA38Y5Z2"/>
<feature type="transmembrane region" description="Helical" evidence="6">
    <location>
        <begin position="293"/>
        <end position="317"/>
    </location>
</feature>
<evidence type="ECO:0000256" key="2">
    <source>
        <dbReference type="ARBA" id="ARBA00022692"/>
    </source>
</evidence>
<feature type="transmembrane region" description="Helical" evidence="6">
    <location>
        <begin position="402"/>
        <end position="422"/>
    </location>
</feature>
<accession>A0AA38Y5Z2</accession>
<dbReference type="PANTHER" id="PTHR23502">
    <property type="entry name" value="MAJOR FACILITATOR SUPERFAMILY"/>
    <property type="match status" value="1"/>
</dbReference>
<feature type="transmembrane region" description="Helical" evidence="6">
    <location>
        <begin position="191"/>
        <end position="213"/>
    </location>
</feature>
<evidence type="ECO:0000256" key="3">
    <source>
        <dbReference type="ARBA" id="ARBA00022989"/>
    </source>
</evidence>
<feature type="transmembrane region" description="Helical" evidence="6">
    <location>
        <begin position="337"/>
        <end position="356"/>
    </location>
</feature>
<feature type="transmembrane region" description="Helical" evidence="6">
    <location>
        <begin position="377"/>
        <end position="396"/>
    </location>
</feature>
<dbReference type="FunFam" id="1.20.1250.20:FF:000011">
    <property type="entry name" value="MFS multidrug transporter, putative"/>
    <property type="match status" value="1"/>
</dbReference>
<comment type="subcellular location">
    <subcellularLocation>
        <location evidence="1">Membrane</location>
        <topology evidence="1">Multi-pass membrane protein</topology>
    </subcellularLocation>
</comment>
<feature type="transmembrane region" description="Helical" evidence="6">
    <location>
        <begin position="471"/>
        <end position="490"/>
    </location>
</feature>
<dbReference type="GO" id="GO:0022857">
    <property type="term" value="F:transmembrane transporter activity"/>
    <property type="evidence" value="ECO:0007669"/>
    <property type="project" value="InterPro"/>
</dbReference>
<feature type="transmembrane region" description="Helical" evidence="6">
    <location>
        <begin position="64"/>
        <end position="84"/>
    </location>
</feature>
<organism evidence="8 9">
    <name type="scientific">Knufia peltigerae</name>
    <dbReference type="NCBI Taxonomy" id="1002370"/>
    <lineage>
        <taxon>Eukaryota</taxon>
        <taxon>Fungi</taxon>
        <taxon>Dikarya</taxon>
        <taxon>Ascomycota</taxon>
        <taxon>Pezizomycotina</taxon>
        <taxon>Eurotiomycetes</taxon>
        <taxon>Chaetothyriomycetidae</taxon>
        <taxon>Chaetothyriales</taxon>
        <taxon>Trichomeriaceae</taxon>
        <taxon>Knufia</taxon>
    </lineage>
</organism>
<evidence type="ECO:0000256" key="6">
    <source>
        <dbReference type="SAM" id="Phobius"/>
    </source>
</evidence>
<keyword evidence="4 6" id="KW-0472">Membrane</keyword>
<dbReference type="Pfam" id="PF07690">
    <property type="entry name" value="MFS_1"/>
    <property type="match status" value="1"/>
</dbReference>
<keyword evidence="3 6" id="KW-1133">Transmembrane helix</keyword>
<evidence type="ECO:0000313" key="9">
    <source>
        <dbReference type="Proteomes" id="UP001172681"/>
    </source>
</evidence>
<dbReference type="InterPro" id="IPR036259">
    <property type="entry name" value="MFS_trans_sf"/>
</dbReference>
<feature type="transmembrane region" description="Helical" evidence="6">
    <location>
        <begin position="131"/>
        <end position="151"/>
    </location>
</feature>
<proteinExistence type="predicted"/>
<evidence type="ECO:0000256" key="1">
    <source>
        <dbReference type="ARBA" id="ARBA00004141"/>
    </source>
</evidence>
<feature type="domain" description="Major facilitator superfamily (MFS) profile" evidence="7">
    <location>
        <begin position="66"/>
        <end position="494"/>
    </location>
</feature>
<dbReference type="InterPro" id="IPR020846">
    <property type="entry name" value="MFS_dom"/>
</dbReference>
<dbReference type="PANTHER" id="PTHR23502:SF49">
    <property type="entry name" value="MAJOR FACILITATOR SUPERFAMILY (MFS) PROFILE DOMAIN-CONTAINING PROTEIN"/>
    <property type="match status" value="1"/>
</dbReference>
<feature type="transmembrane region" description="Helical" evidence="6">
    <location>
        <begin position="157"/>
        <end position="179"/>
    </location>
</feature>
<dbReference type="EMBL" id="JAPDRN010000035">
    <property type="protein sequence ID" value="KAJ9635005.1"/>
    <property type="molecule type" value="Genomic_DNA"/>
</dbReference>
<evidence type="ECO:0000313" key="8">
    <source>
        <dbReference type="EMBL" id="KAJ9635005.1"/>
    </source>
</evidence>
<feature type="transmembrane region" description="Helical" evidence="6">
    <location>
        <begin position="104"/>
        <end position="124"/>
    </location>
</feature>
<comment type="caution">
    <text evidence="8">The sequence shown here is derived from an EMBL/GenBank/DDBJ whole genome shotgun (WGS) entry which is preliminary data.</text>
</comment>
<feature type="transmembrane region" description="Helical" evidence="6">
    <location>
        <begin position="434"/>
        <end position="459"/>
    </location>
</feature>
<feature type="transmembrane region" description="Helical" evidence="6">
    <location>
        <begin position="225"/>
        <end position="243"/>
    </location>
</feature>
<dbReference type="GO" id="GO:0005886">
    <property type="term" value="C:plasma membrane"/>
    <property type="evidence" value="ECO:0007669"/>
    <property type="project" value="TreeGrafter"/>
</dbReference>
<protein>
    <recommendedName>
        <fullName evidence="7">Major facilitator superfamily (MFS) profile domain-containing protein</fullName>
    </recommendedName>
</protein>
<keyword evidence="2 6" id="KW-0812">Transmembrane</keyword>
<keyword evidence="9" id="KW-1185">Reference proteome</keyword>
<dbReference type="PROSITE" id="PS50850">
    <property type="entry name" value="MFS"/>
    <property type="match status" value="1"/>
</dbReference>